<organism evidence="1">
    <name type="scientific">Arundo donax</name>
    <name type="common">Giant reed</name>
    <name type="synonym">Donax arundinaceus</name>
    <dbReference type="NCBI Taxonomy" id="35708"/>
    <lineage>
        <taxon>Eukaryota</taxon>
        <taxon>Viridiplantae</taxon>
        <taxon>Streptophyta</taxon>
        <taxon>Embryophyta</taxon>
        <taxon>Tracheophyta</taxon>
        <taxon>Spermatophyta</taxon>
        <taxon>Magnoliopsida</taxon>
        <taxon>Liliopsida</taxon>
        <taxon>Poales</taxon>
        <taxon>Poaceae</taxon>
        <taxon>PACMAD clade</taxon>
        <taxon>Arundinoideae</taxon>
        <taxon>Arundineae</taxon>
        <taxon>Arundo</taxon>
    </lineage>
</organism>
<protein>
    <submittedName>
        <fullName evidence="1">Uncharacterized protein</fullName>
    </submittedName>
</protein>
<dbReference type="EMBL" id="GBRH01162755">
    <property type="protein sequence ID" value="JAE35141.1"/>
    <property type="molecule type" value="Transcribed_RNA"/>
</dbReference>
<sequence>MIGLASRCSHYLCGR</sequence>
<evidence type="ECO:0000313" key="1">
    <source>
        <dbReference type="EMBL" id="JAE35141.1"/>
    </source>
</evidence>
<name>A0A0A9HJX4_ARUDO</name>
<reference evidence="1" key="1">
    <citation type="submission" date="2014-09" db="EMBL/GenBank/DDBJ databases">
        <authorList>
            <person name="Magalhaes I.L.F."/>
            <person name="Oliveira U."/>
            <person name="Santos F.R."/>
            <person name="Vidigal T.H.D.A."/>
            <person name="Brescovit A.D."/>
            <person name="Santos A.J."/>
        </authorList>
    </citation>
    <scope>NUCLEOTIDE SEQUENCE</scope>
    <source>
        <tissue evidence="1">Shoot tissue taken approximately 20 cm above the soil surface</tissue>
    </source>
</reference>
<proteinExistence type="predicted"/>
<accession>A0A0A9HJX4</accession>
<reference evidence="1" key="2">
    <citation type="journal article" date="2015" name="Data Brief">
        <title>Shoot transcriptome of the giant reed, Arundo donax.</title>
        <authorList>
            <person name="Barrero R.A."/>
            <person name="Guerrero F.D."/>
            <person name="Moolhuijzen P."/>
            <person name="Goolsby J.A."/>
            <person name="Tidwell J."/>
            <person name="Bellgard S.E."/>
            <person name="Bellgard M.I."/>
        </authorList>
    </citation>
    <scope>NUCLEOTIDE SEQUENCE</scope>
    <source>
        <tissue evidence="1">Shoot tissue taken approximately 20 cm above the soil surface</tissue>
    </source>
</reference>